<dbReference type="AlphaFoldDB" id="S3ZEW2"/>
<dbReference type="PATRIC" id="fig|1286094.4.peg.4708"/>
<reference evidence="1 2" key="1">
    <citation type="submission" date="2013-02" db="EMBL/GenBank/DDBJ databases">
        <title>Draft Genome Sequence of Streptomyces aurantiacus, Which Produces Setomimycin.</title>
        <authorList>
            <person name="Gruening B.A."/>
            <person name="Praeg A."/>
            <person name="Erxleben A."/>
            <person name="Guenther S."/>
            <person name="Mueller M."/>
        </authorList>
    </citation>
    <scope>NUCLEOTIDE SEQUENCE [LARGE SCALE GENOMIC DNA]</scope>
    <source>
        <strain evidence="1 2">JA 4570</strain>
    </source>
</reference>
<accession>S3ZEW2</accession>
<name>S3ZEW2_9ACTN</name>
<comment type="caution">
    <text evidence="1">The sequence shown here is derived from an EMBL/GenBank/DDBJ whole genome shotgun (WGS) entry which is preliminary data.</text>
</comment>
<evidence type="ECO:0000313" key="2">
    <source>
        <dbReference type="Proteomes" id="UP000014629"/>
    </source>
</evidence>
<dbReference type="EMBL" id="AOPZ01000248">
    <property type="protein sequence ID" value="EPH42191.1"/>
    <property type="molecule type" value="Genomic_DNA"/>
</dbReference>
<gene>
    <name evidence="1" type="ORF">STRAU_4761</name>
</gene>
<proteinExistence type="predicted"/>
<sequence>MLKLRALIDNGDLDAYWRYHARREHQRLCPSPSQQEFDLTA</sequence>
<dbReference type="Proteomes" id="UP000014629">
    <property type="component" value="Unassembled WGS sequence"/>
</dbReference>
<evidence type="ECO:0000313" key="1">
    <source>
        <dbReference type="EMBL" id="EPH42191.1"/>
    </source>
</evidence>
<protein>
    <submittedName>
        <fullName evidence="1">Uncharacterized protein</fullName>
    </submittedName>
</protein>
<organism evidence="1 2">
    <name type="scientific">Streptomyces aurantiacus JA 4570</name>
    <dbReference type="NCBI Taxonomy" id="1286094"/>
    <lineage>
        <taxon>Bacteria</taxon>
        <taxon>Bacillati</taxon>
        <taxon>Actinomycetota</taxon>
        <taxon>Actinomycetes</taxon>
        <taxon>Kitasatosporales</taxon>
        <taxon>Streptomycetaceae</taxon>
        <taxon>Streptomyces</taxon>
        <taxon>Streptomyces aurantiacus group</taxon>
    </lineage>
</organism>
<keyword evidence="2" id="KW-1185">Reference proteome</keyword>